<evidence type="ECO:0000313" key="1">
    <source>
        <dbReference type="EMBL" id="MFC4069622.1"/>
    </source>
</evidence>
<comment type="caution">
    <text evidence="1">The sequence shown here is derived from an EMBL/GenBank/DDBJ whole genome shotgun (WGS) entry which is preliminary data.</text>
</comment>
<protein>
    <submittedName>
        <fullName evidence="1">Uncharacterized protein</fullName>
    </submittedName>
</protein>
<accession>A0ABV8IZ95</accession>
<name>A0ABV8IZ95_9ACTN</name>
<sequence>MRFRPAPAVTASVLTDGCLELIREVEVHRFRCGPAGTAMWIALGQYDGDRVTAAGKLAIMWDKDLDLVLAEMDKWISELCDASLLHPEP</sequence>
<gene>
    <name evidence="1" type="ORF">ACFO0C_32265</name>
</gene>
<proteinExistence type="predicted"/>
<dbReference type="Proteomes" id="UP001595867">
    <property type="component" value="Unassembled WGS sequence"/>
</dbReference>
<reference evidence="2" key="1">
    <citation type="journal article" date="2019" name="Int. J. Syst. Evol. Microbiol.">
        <title>The Global Catalogue of Microorganisms (GCM) 10K type strain sequencing project: providing services to taxonomists for standard genome sequencing and annotation.</title>
        <authorList>
            <consortium name="The Broad Institute Genomics Platform"/>
            <consortium name="The Broad Institute Genome Sequencing Center for Infectious Disease"/>
            <person name="Wu L."/>
            <person name="Ma J."/>
        </authorList>
    </citation>
    <scope>NUCLEOTIDE SEQUENCE [LARGE SCALE GENOMIC DNA]</scope>
    <source>
        <strain evidence="2">TBRC 5832</strain>
    </source>
</reference>
<keyword evidence="2" id="KW-1185">Reference proteome</keyword>
<evidence type="ECO:0000313" key="2">
    <source>
        <dbReference type="Proteomes" id="UP001595867"/>
    </source>
</evidence>
<dbReference type="RefSeq" id="WP_378070519.1">
    <property type="nucleotide sequence ID" value="NZ_JBHSBL010000021.1"/>
</dbReference>
<organism evidence="1 2">
    <name type="scientific">Actinoplanes subglobosus</name>
    <dbReference type="NCBI Taxonomy" id="1547892"/>
    <lineage>
        <taxon>Bacteria</taxon>
        <taxon>Bacillati</taxon>
        <taxon>Actinomycetota</taxon>
        <taxon>Actinomycetes</taxon>
        <taxon>Micromonosporales</taxon>
        <taxon>Micromonosporaceae</taxon>
        <taxon>Actinoplanes</taxon>
    </lineage>
</organism>
<dbReference type="EMBL" id="JBHSBL010000021">
    <property type="protein sequence ID" value="MFC4069622.1"/>
    <property type="molecule type" value="Genomic_DNA"/>
</dbReference>